<dbReference type="AlphaFoldDB" id="A0AAJ1F5T5"/>
<dbReference type="EMBL" id="JAJBOM010000024">
    <property type="protein sequence ID" value="MCB5620345.1"/>
    <property type="molecule type" value="Genomic_DNA"/>
</dbReference>
<dbReference type="RefSeq" id="WP_119981835.1">
    <property type="nucleotide sequence ID" value="NZ_JAAIQY010000025.1"/>
</dbReference>
<protein>
    <submittedName>
        <fullName evidence="1">Uncharacterized protein</fullName>
    </submittedName>
</protein>
<comment type="caution">
    <text evidence="1">The sequence shown here is derived from an EMBL/GenBank/DDBJ whole genome shotgun (WGS) entry which is preliminary data.</text>
</comment>
<evidence type="ECO:0000313" key="1">
    <source>
        <dbReference type="EMBL" id="MCB5620345.1"/>
    </source>
</evidence>
<sequence length="322" mass="37344">MNSKILVIMIMVVLLLSGCSLEENEKKEEIANINDFPKMYCKSYEHLKFESEIIIRAKNNNILYECVAKPNKFNHKSAIELLFPKEQNSQIQSDGNNYVHSNGNTLYINKDYLSFNSNSSEMEQALEQISLEEDTNKAKGVEKLDELKAHTIERELEKLKIDQISFYKSHEEAKNSAGEKSYYWLGNQSYQELPVFNTTLFAGINDTWAPIQILSTANGIEKLQVLYNYSFEKKDNKIELKSFDQIALALEKEYSMILGDNKRVVSRAELFFWVDVNQESEVFQMIPTWVLNVKEFSQSSLQWREYQELVNAETAEVMEVGE</sequence>
<accession>A0AAJ1F5T5</accession>
<proteinExistence type="predicted"/>
<gene>
    <name evidence="1" type="ORF">LIQ08_14470</name>
</gene>
<name>A0AAJ1F5T5_MEDGN</name>
<organism evidence="1 2">
    <name type="scientific">Mediterraneibacter gnavus</name>
    <name type="common">Ruminococcus gnavus</name>
    <dbReference type="NCBI Taxonomy" id="33038"/>
    <lineage>
        <taxon>Bacteria</taxon>
        <taxon>Bacillati</taxon>
        <taxon>Bacillota</taxon>
        <taxon>Clostridia</taxon>
        <taxon>Lachnospirales</taxon>
        <taxon>Lachnospiraceae</taxon>
        <taxon>Mediterraneibacter</taxon>
    </lineage>
</organism>
<reference evidence="1" key="1">
    <citation type="submission" date="2021-10" db="EMBL/GenBank/DDBJ databases">
        <title>Collection of gut derived symbiotic bacterial strains cultured from healthy donors.</title>
        <authorList>
            <person name="Lin H."/>
            <person name="Littmann E."/>
            <person name="Claire K."/>
            <person name="Pamer E."/>
        </authorList>
    </citation>
    <scope>NUCLEOTIDE SEQUENCE</scope>
    <source>
        <strain evidence="1">MSK.23.18</strain>
    </source>
</reference>
<evidence type="ECO:0000313" key="2">
    <source>
        <dbReference type="Proteomes" id="UP001297370"/>
    </source>
</evidence>
<dbReference type="PROSITE" id="PS51257">
    <property type="entry name" value="PROKAR_LIPOPROTEIN"/>
    <property type="match status" value="1"/>
</dbReference>
<dbReference type="Proteomes" id="UP001297370">
    <property type="component" value="Unassembled WGS sequence"/>
</dbReference>